<proteinExistence type="predicted"/>
<dbReference type="EMBL" id="CP077715">
    <property type="protein sequence ID" value="QXJ32688.1"/>
    <property type="molecule type" value="Genomic_DNA"/>
</dbReference>
<evidence type="ECO:0000313" key="2">
    <source>
        <dbReference type="Proteomes" id="UP000693941"/>
    </source>
</evidence>
<evidence type="ECO:0000313" key="1">
    <source>
        <dbReference type="EMBL" id="QXJ32688.1"/>
    </source>
</evidence>
<accession>A0A8F5BWD0</accession>
<protein>
    <submittedName>
        <fullName evidence="1">Uncharacterized protein</fullName>
    </submittedName>
</protein>
<name>A0A8F5BWD0_9CREN</name>
<sequence>MSSKPSKIRSFKEEKETKVKVNDKVIEAKVIVTNISVYGEYRDPFGLPCVVVNTVVLY</sequence>
<dbReference type="RefSeq" id="WP_218260770.1">
    <property type="nucleotide sequence ID" value="NZ_CP077715.1"/>
</dbReference>
<reference evidence="1" key="1">
    <citation type="journal article" date="2021" name="Environ. Microbiol.">
        <title>New insights into the diversity and evolution of the archaeal mobilome from three complete genomes of Saccharolobus shibatae.</title>
        <authorList>
            <person name="Medvedeva S."/>
            <person name="Brandt D."/>
            <person name="Cvirkaite-Krupovic V."/>
            <person name="Liu Y."/>
            <person name="Severinov K."/>
            <person name="Ishino S."/>
            <person name="Ishino Y."/>
            <person name="Prangishvili D."/>
            <person name="Kalinowski J."/>
            <person name="Krupovic M."/>
        </authorList>
    </citation>
    <scope>NUCLEOTIDE SEQUENCE</scope>
    <source>
        <strain evidence="1">BEU9</strain>
    </source>
</reference>
<dbReference type="GeneID" id="65560753"/>
<organism evidence="1 2">
    <name type="scientific">Saccharolobus shibatae</name>
    <dbReference type="NCBI Taxonomy" id="2286"/>
    <lineage>
        <taxon>Archaea</taxon>
        <taxon>Thermoproteota</taxon>
        <taxon>Thermoprotei</taxon>
        <taxon>Sulfolobales</taxon>
        <taxon>Sulfolobaceae</taxon>
        <taxon>Saccharolobus</taxon>
    </lineage>
</organism>
<dbReference type="Proteomes" id="UP000693941">
    <property type="component" value="Chromosome"/>
</dbReference>
<gene>
    <name evidence="1" type="ORF">J5U21_02339</name>
</gene>
<dbReference type="AlphaFoldDB" id="A0A8F5BWD0"/>